<feature type="region of interest" description="Disordered" evidence="1">
    <location>
        <begin position="315"/>
        <end position="377"/>
    </location>
</feature>
<dbReference type="GO" id="GO:0051864">
    <property type="term" value="F:histone H3K36 demethylase activity"/>
    <property type="evidence" value="ECO:0007669"/>
    <property type="project" value="TreeGrafter"/>
</dbReference>
<dbReference type="InterPro" id="IPR003349">
    <property type="entry name" value="JmjN"/>
</dbReference>
<dbReference type="Proteomes" id="UP000578531">
    <property type="component" value="Unassembled WGS sequence"/>
</dbReference>
<dbReference type="RefSeq" id="XP_037161514.1">
    <property type="nucleotide sequence ID" value="XM_037311567.1"/>
</dbReference>
<feature type="region of interest" description="Disordered" evidence="1">
    <location>
        <begin position="430"/>
        <end position="479"/>
    </location>
</feature>
<feature type="domain" description="JmjC" evidence="3">
    <location>
        <begin position="732"/>
        <end position="903"/>
    </location>
</feature>
<evidence type="ECO:0000313" key="5">
    <source>
        <dbReference type="Proteomes" id="UP000578531"/>
    </source>
</evidence>
<accession>A0A8H6L1K1</accession>
<feature type="compositionally biased region" description="Polar residues" evidence="1">
    <location>
        <begin position="285"/>
        <end position="297"/>
    </location>
</feature>
<feature type="compositionally biased region" description="Acidic residues" evidence="1">
    <location>
        <begin position="452"/>
        <end position="463"/>
    </location>
</feature>
<name>A0A8H6L1K1_9LECA</name>
<comment type="caution">
    <text evidence="4">The sequence shown here is derived from an EMBL/GenBank/DDBJ whole genome shotgun (WGS) entry which is preliminary data.</text>
</comment>
<dbReference type="GO" id="GO:0000785">
    <property type="term" value="C:chromatin"/>
    <property type="evidence" value="ECO:0007669"/>
    <property type="project" value="TreeGrafter"/>
</dbReference>
<feature type="region of interest" description="Disordered" evidence="1">
    <location>
        <begin position="926"/>
        <end position="1077"/>
    </location>
</feature>
<sequence>MLRPTGFGRAKQSSENPLPDESRPEVPSPIFTSAVTPDAIGFPDHKFSFSMSARPLRLEPAEFPRTLESGELRLLPSPSLTRAVPQEAVNLSSIGDFSPRFTGALTPRNVEIPRTVEIGGFLYQRVDSNLREDAMNLSDGHHGGPSSGSMPLLLQQPQERLPNLDREQSRVWSSSGVQLDREVQRIDHGSHQQNIHKPSLSQVQQNIESDFAAAQDAVSEIQQDSQVPSTSQVLSYAATSIDVQLNGALSAQPTVRKPKLKSRMLRELEPHNESPEPESEPAPETIQSFTTGCSQSAMPKPKRTLKMLRELEDYNEAPGSDSESEQKHLQPRTARSSKPASSKLRREPLMLREIEAHNQSPQPESEAEIETLSGLKDDRPKVRLTRSARKSLLDFVKNKPPTPRKNLNLGSLMLAELRGAEKGTKAFYAEDSSNLGPSSYQRQQEYRKEVNFQDEEADEEEDPSSYIKTNRRSHPQLMSTSPTMLRQGMKSRDGSLRDQNLAGELAGELAWLTWDNQKARIHELVSSPRYNPHPSQHETDAQGRKKPAYHATADIPEGHQGAFRMEKGLHVFTPTAAAFSDFGRFLKDVEEIAGRKMGVVKVIVPSELLSPVFSPRRSELPESPVIKTMKVSISLNQDATAEPSKIYDMLTTDDSTSLGADEWLHMIQRDKDGVIKKRAISPEAISRNDVWKENHVLKPYEERRMIRHSEEQDVAVLCALNEPATPILRAALNCKNPNIEDFLGNRFASSRSTQSGINMSVFHIADGPGPLSPLQTNKYAAYSLNYHHSGAPRILTVTLPEHHAKLEEFVHITQDSGNLLGRPPKPPTCSQFVAHQPMYVPHATLSFYDVNCTEVVQHQGEMVITFPYAYHQAYTSGPNITEEILYASDRCKVFHRENIYQHCTRSCAAGQPDDFDLKFVFSNTLSSPRSGHRRRSGLECPSASLSPCQTSEASTSQERENDSRPSKRLSGLKAMDRVSDDGDWIDHSAQASRTQPSTHRKAIRMTSNPYEPDMWDTDNAFGHSHDPSDNDDGSPIGGIRPRDAVTGRLLMPHEWRISKTKRGDESDESPLKHSRHN</sequence>
<feature type="region of interest" description="Disordered" evidence="1">
    <location>
        <begin position="1"/>
        <end position="34"/>
    </location>
</feature>
<evidence type="ECO:0000256" key="1">
    <source>
        <dbReference type="SAM" id="MobiDB-lite"/>
    </source>
</evidence>
<dbReference type="PANTHER" id="PTHR10694">
    <property type="entry name" value="LYSINE-SPECIFIC DEMETHYLASE"/>
    <property type="match status" value="1"/>
</dbReference>
<feature type="compositionally biased region" description="Basic and acidic residues" evidence="1">
    <location>
        <begin position="344"/>
        <end position="356"/>
    </location>
</feature>
<evidence type="ECO:0000259" key="2">
    <source>
        <dbReference type="PROSITE" id="PS51183"/>
    </source>
</evidence>
<feature type="compositionally biased region" description="Polar residues" evidence="1">
    <location>
        <begin position="431"/>
        <end position="443"/>
    </location>
</feature>
<dbReference type="PANTHER" id="PTHR10694:SF7">
    <property type="entry name" value="[HISTONE H3]-TRIMETHYL-L-LYSINE(9) DEMETHYLASE"/>
    <property type="match status" value="1"/>
</dbReference>
<dbReference type="SMART" id="SM00545">
    <property type="entry name" value="JmjN"/>
    <property type="match status" value="1"/>
</dbReference>
<feature type="compositionally biased region" description="Basic and acidic residues" evidence="1">
    <location>
        <begin position="1040"/>
        <end position="1064"/>
    </location>
</feature>
<feature type="domain" description="JmjN" evidence="2">
    <location>
        <begin position="569"/>
        <end position="611"/>
    </location>
</feature>
<dbReference type="AlphaFoldDB" id="A0A8H6L1K1"/>
<dbReference type="PROSITE" id="PS51183">
    <property type="entry name" value="JMJN"/>
    <property type="match status" value="1"/>
</dbReference>
<reference evidence="4 5" key="1">
    <citation type="journal article" date="2020" name="Genomics">
        <title>Complete, high-quality genomes from long-read metagenomic sequencing of two wolf lichen thalli reveals enigmatic genome architecture.</title>
        <authorList>
            <person name="McKenzie S.K."/>
            <person name="Walston R.F."/>
            <person name="Allen J.L."/>
        </authorList>
    </citation>
    <scope>NUCLEOTIDE SEQUENCE [LARGE SCALE GENOMIC DNA]</scope>
    <source>
        <strain evidence="4">WasteWater2</strain>
    </source>
</reference>
<feature type="region of interest" description="Disordered" evidence="1">
    <location>
        <begin position="268"/>
        <end position="301"/>
    </location>
</feature>
<feature type="compositionally biased region" description="Polar residues" evidence="1">
    <location>
        <begin position="943"/>
        <end position="956"/>
    </location>
</feature>
<dbReference type="GO" id="GO:0032454">
    <property type="term" value="F:histone H3K9 demethylase activity"/>
    <property type="evidence" value="ECO:0007669"/>
    <property type="project" value="TreeGrafter"/>
</dbReference>
<dbReference type="SMART" id="SM00558">
    <property type="entry name" value="JmjC"/>
    <property type="match status" value="1"/>
</dbReference>
<evidence type="ECO:0008006" key="6">
    <source>
        <dbReference type="Google" id="ProtNLM"/>
    </source>
</evidence>
<dbReference type="EMBL" id="JACCJC010000051">
    <property type="protein sequence ID" value="KAF6232084.1"/>
    <property type="molecule type" value="Genomic_DNA"/>
</dbReference>
<dbReference type="Pfam" id="PF02373">
    <property type="entry name" value="JmjC"/>
    <property type="match status" value="1"/>
</dbReference>
<dbReference type="InterPro" id="IPR003347">
    <property type="entry name" value="JmjC_dom"/>
</dbReference>
<dbReference type="GO" id="GO:0005634">
    <property type="term" value="C:nucleus"/>
    <property type="evidence" value="ECO:0007669"/>
    <property type="project" value="TreeGrafter"/>
</dbReference>
<dbReference type="OrthoDB" id="1678912at2759"/>
<evidence type="ECO:0000259" key="3">
    <source>
        <dbReference type="PROSITE" id="PS51184"/>
    </source>
</evidence>
<feature type="compositionally biased region" description="Basic and acidic residues" evidence="1">
    <location>
        <begin position="974"/>
        <end position="986"/>
    </location>
</feature>
<gene>
    <name evidence="4" type="ORF">HO173_009678</name>
</gene>
<dbReference type="GO" id="GO:0010468">
    <property type="term" value="P:regulation of gene expression"/>
    <property type="evidence" value="ECO:0007669"/>
    <property type="project" value="TreeGrafter"/>
</dbReference>
<organism evidence="4 5">
    <name type="scientific">Letharia columbiana</name>
    <dbReference type="NCBI Taxonomy" id="112416"/>
    <lineage>
        <taxon>Eukaryota</taxon>
        <taxon>Fungi</taxon>
        <taxon>Dikarya</taxon>
        <taxon>Ascomycota</taxon>
        <taxon>Pezizomycotina</taxon>
        <taxon>Lecanoromycetes</taxon>
        <taxon>OSLEUM clade</taxon>
        <taxon>Lecanoromycetidae</taxon>
        <taxon>Lecanorales</taxon>
        <taxon>Lecanorineae</taxon>
        <taxon>Parmeliaceae</taxon>
        <taxon>Letharia</taxon>
    </lineage>
</organism>
<keyword evidence="5" id="KW-1185">Reference proteome</keyword>
<dbReference type="SUPFAM" id="SSF51197">
    <property type="entry name" value="Clavaminate synthase-like"/>
    <property type="match status" value="1"/>
</dbReference>
<feature type="region of interest" description="Disordered" evidence="1">
    <location>
        <begin position="527"/>
        <end position="546"/>
    </location>
</feature>
<proteinExistence type="predicted"/>
<dbReference type="GeneID" id="59291328"/>
<evidence type="ECO:0000313" key="4">
    <source>
        <dbReference type="EMBL" id="KAF6232084.1"/>
    </source>
</evidence>
<protein>
    <recommendedName>
        <fullName evidence="6">JmjC domain-containing protein</fullName>
    </recommendedName>
</protein>
<dbReference type="Gene3D" id="2.60.120.650">
    <property type="entry name" value="Cupin"/>
    <property type="match status" value="1"/>
</dbReference>
<dbReference type="PROSITE" id="PS51184">
    <property type="entry name" value="JMJC"/>
    <property type="match status" value="1"/>
</dbReference>